<accession>A0ABY3Z452</accession>
<protein>
    <recommendedName>
        <fullName evidence="1">DUF397 domain-containing protein</fullName>
    </recommendedName>
</protein>
<keyword evidence="3" id="KW-1185">Reference proteome</keyword>
<proteinExistence type="predicted"/>
<reference evidence="2 3" key="1">
    <citation type="submission" date="2022-03" db="EMBL/GenBank/DDBJ databases">
        <title>Complete genome of Streptomyces rimosus ssp. rimosus R7 (=ATCC 10970).</title>
        <authorList>
            <person name="Beganovic S."/>
            <person name="Ruckert C."/>
            <person name="Busche T."/>
            <person name="Kalinowski J."/>
            <person name="Wittmann C."/>
        </authorList>
    </citation>
    <scope>NUCLEOTIDE SEQUENCE [LARGE SCALE GENOMIC DNA]</scope>
    <source>
        <strain evidence="2 3">R7</strain>
    </source>
</reference>
<dbReference type="Proteomes" id="UP000829494">
    <property type="component" value="Chromosome"/>
</dbReference>
<name>A0ABY3Z452_STRRM</name>
<evidence type="ECO:0000313" key="2">
    <source>
        <dbReference type="EMBL" id="UNZ05036.1"/>
    </source>
</evidence>
<organism evidence="2 3">
    <name type="scientific">Streptomyces rimosus subsp. rimosus</name>
    <dbReference type="NCBI Taxonomy" id="132474"/>
    <lineage>
        <taxon>Bacteria</taxon>
        <taxon>Bacillati</taxon>
        <taxon>Actinomycetota</taxon>
        <taxon>Actinomycetes</taxon>
        <taxon>Kitasatosporales</taxon>
        <taxon>Streptomycetaceae</taxon>
        <taxon>Streptomyces</taxon>
    </lineage>
</organism>
<evidence type="ECO:0000313" key="3">
    <source>
        <dbReference type="Proteomes" id="UP000829494"/>
    </source>
</evidence>
<gene>
    <name evidence="2" type="ORF">SRIMR7_23050</name>
</gene>
<dbReference type="RefSeq" id="WP_003981640.1">
    <property type="nucleotide sequence ID" value="NZ_CP043497.1"/>
</dbReference>
<dbReference type="EMBL" id="CP094298">
    <property type="protein sequence ID" value="UNZ05036.1"/>
    <property type="molecule type" value="Genomic_DNA"/>
</dbReference>
<dbReference type="GeneID" id="66855855"/>
<dbReference type="InterPro" id="IPR007278">
    <property type="entry name" value="DUF397"/>
</dbReference>
<feature type="domain" description="DUF397" evidence="1">
    <location>
        <begin position="13"/>
        <end position="64"/>
    </location>
</feature>
<dbReference type="Pfam" id="PF04149">
    <property type="entry name" value="DUF397"/>
    <property type="match status" value="1"/>
</dbReference>
<sequence length="73" mass="7473">MNHAEDASALPVTWWKSTYSDSGAQCVECAIVDTGTVAVRDSKDPNGAALLFSRGPLSAFVAAVATGRFGGLG</sequence>
<evidence type="ECO:0000259" key="1">
    <source>
        <dbReference type="Pfam" id="PF04149"/>
    </source>
</evidence>